<reference evidence="8" key="1">
    <citation type="submission" date="2023-06" db="EMBL/GenBank/DDBJ databases">
        <title>Genome-scale phylogeny and comparative genomics of the fungal order Sordariales.</title>
        <authorList>
            <consortium name="Lawrence Berkeley National Laboratory"/>
            <person name="Hensen N."/>
            <person name="Bonometti L."/>
            <person name="Westerberg I."/>
            <person name="Brannstrom I.O."/>
            <person name="Guillou S."/>
            <person name="Cros-Aarteil S."/>
            <person name="Calhoun S."/>
            <person name="Haridas S."/>
            <person name="Kuo A."/>
            <person name="Mondo S."/>
            <person name="Pangilinan J."/>
            <person name="Riley R."/>
            <person name="LaButti K."/>
            <person name="Andreopoulos B."/>
            <person name="Lipzen A."/>
            <person name="Chen C."/>
            <person name="Yanf M."/>
            <person name="Daum C."/>
            <person name="Ng V."/>
            <person name="Clum A."/>
            <person name="Steindorff A."/>
            <person name="Ohm R."/>
            <person name="Martin F."/>
            <person name="Silar P."/>
            <person name="Natvig D."/>
            <person name="Lalanne C."/>
            <person name="Gautier V."/>
            <person name="Ament-velasquez S.L."/>
            <person name="Kruys A."/>
            <person name="Hutchinson M.I."/>
            <person name="Powell A.J."/>
            <person name="Barry K."/>
            <person name="Miller A.N."/>
            <person name="Grigoriev I.V."/>
            <person name="Debuchy R."/>
            <person name="Gladieux P."/>
            <person name="Thoren M.H."/>
            <person name="Johannesson H."/>
        </authorList>
    </citation>
    <scope>NUCLEOTIDE SEQUENCE</scope>
    <source>
        <strain evidence="8">SMH3391-2</strain>
    </source>
</reference>
<keyword evidence="6" id="KW-0539">Nucleus</keyword>
<dbReference type="GO" id="GO:0000981">
    <property type="term" value="F:DNA-binding transcription factor activity, RNA polymerase II-specific"/>
    <property type="evidence" value="ECO:0007669"/>
    <property type="project" value="InterPro"/>
</dbReference>
<dbReference type="Gene3D" id="4.10.240.10">
    <property type="entry name" value="Zn(2)-C6 fungal-type DNA-binding domain"/>
    <property type="match status" value="1"/>
</dbReference>
<evidence type="ECO:0000313" key="9">
    <source>
        <dbReference type="Proteomes" id="UP001174934"/>
    </source>
</evidence>
<accession>A0AA39X9P9</accession>
<keyword evidence="2" id="KW-0862">Zinc</keyword>
<keyword evidence="9" id="KW-1185">Reference proteome</keyword>
<sequence length="449" mass="50965">MARKGVQKVKTGCITCKLRKVKCDEGKPDCARCTSTGRRCDGYPPRQQGAFSWDELLGKRPIIPAITSRHTTQEGRALEYFRCVVAPAFSGWSEDCFWTRLVAQASSMEPAVRHAVVAISSIYEQIGDAVLPGDFLDSPNGRFAIGHYNQALKQLTKTPDESVVLFVCVLFVCVEILQDNKDAAIAHCRHGVSIFNNVKDSGSAWTRDHLLPMFVRLSVFPFFFGGTLENFPGLDGLDWNNSAPHASLDDSRFRLDLLVSRGVRFIRASDTYKRDTPSDPQISETMREEQNRLGLWLDRWFEDFTYFTSTNIPESEAMSICLLLQMKYLVSKIWIAVCMDDTEMGYDQHLSSFQQIKDLAELAVASEHTSSSQPAKRLPSRSKFMFEMGYMPLLYFVIIKCRHLETRLAALRHLASLSAHRENFWDSVHSFSIGWSVIEREHGIEFDTL</sequence>
<keyword evidence="3" id="KW-0805">Transcription regulation</keyword>
<comment type="caution">
    <text evidence="8">The sequence shown here is derived from an EMBL/GenBank/DDBJ whole genome shotgun (WGS) entry which is preliminary data.</text>
</comment>
<dbReference type="PROSITE" id="PS50048">
    <property type="entry name" value="ZN2_CY6_FUNGAL_2"/>
    <property type="match status" value="1"/>
</dbReference>
<evidence type="ECO:0000256" key="3">
    <source>
        <dbReference type="ARBA" id="ARBA00023015"/>
    </source>
</evidence>
<evidence type="ECO:0000256" key="2">
    <source>
        <dbReference type="ARBA" id="ARBA00022833"/>
    </source>
</evidence>
<organism evidence="8 9">
    <name type="scientific">Bombardia bombarda</name>
    <dbReference type="NCBI Taxonomy" id="252184"/>
    <lineage>
        <taxon>Eukaryota</taxon>
        <taxon>Fungi</taxon>
        <taxon>Dikarya</taxon>
        <taxon>Ascomycota</taxon>
        <taxon>Pezizomycotina</taxon>
        <taxon>Sordariomycetes</taxon>
        <taxon>Sordariomycetidae</taxon>
        <taxon>Sordariales</taxon>
        <taxon>Lasiosphaeriaceae</taxon>
        <taxon>Bombardia</taxon>
    </lineage>
</organism>
<keyword evidence="5" id="KW-0804">Transcription</keyword>
<dbReference type="Pfam" id="PF00172">
    <property type="entry name" value="Zn_clus"/>
    <property type="match status" value="1"/>
</dbReference>
<keyword evidence="1" id="KW-0479">Metal-binding</keyword>
<dbReference type="AlphaFoldDB" id="A0AA39X9P9"/>
<dbReference type="PANTHER" id="PTHR36206">
    <property type="entry name" value="ASPERCRYPTIN BIOSYNTHESIS CLUSTER-SPECIFIC TRANSCRIPTION REGULATOR ATNN-RELATED"/>
    <property type="match status" value="1"/>
</dbReference>
<dbReference type="PANTHER" id="PTHR36206:SF16">
    <property type="entry name" value="TRANSCRIPTION FACTOR DOMAIN-CONTAINING PROTEIN-RELATED"/>
    <property type="match status" value="1"/>
</dbReference>
<dbReference type="CDD" id="cd00067">
    <property type="entry name" value="GAL4"/>
    <property type="match status" value="1"/>
</dbReference>
<dbReference type="InterPro" id="IPR001138">
    <property type="entry name" value="Zn2Cys6_DnaBD"/>
</dbReference>
<gene>
    <name evidence="8" type="ORF">B0T17DRAFT_467841</name>
</gene>
<keyword evidence="4" id="KW-0238">DNA-binding</keyword>
<protein>
    <recommendedName>
        <fullName evidence="7">Zn(2)-C6 fungal-type domain-containing protein</fullName>
    </recommendedName>
</protein>
<dbReference type="Proteomes" id="UP001174934">
    <property type="component" value="Unassembled WGS sequence"/>
</dbReference>
<dbReference type="EMBL" id="JAULSR010000002">
    <property type="protein sequence ID" value="KAK0629919.1"/>
    <property type="molecule type" value="Genomic_DNA"/>
</dbReference>
<dbReference type="InterPro" id="IPR052360">
    <property type="entry name" value="Transcr_Regulatory_Proteins"/>
</dbReference>
<evidence type="ECO:0000313" key="8">
    <source>
        <dbReference type="EMBL" id="KAK0629919.1"/>
    </source>
</evidence>
<dbReference type="GO" id="GO:0008270">
    <property type="term" value="F:zinc ion binding"/>
    <property type="evidence" value="ECO:0007669"/>
    <property type="project" value="InterPro"/>
</dbReference>
<name>A0AA39X9P9_9PEZI</name>
<dbReference type="PROSITE" id="PS00463">
    <property type="entry name" value="ZN2_CY6_FUNGAL_1"/>
    <property type="match status" value="1"/>
</dbReference>
<dbReference type="GO" id="GO:0003677">
    <property type="term" value="F:DNA binding"/>
    <property type="evidence" value="ECO:0007669"/>
    <property type="project" value="UniProtKB-KW"/>
</dbReference>
<dbReference type="SUPFAM" id="SSF57701">
    <property type="entry name" value="Zn2/Cys6 DNA-binding domain"/>
    <property type="match status" value="1"/>
</dbReference>
<feature type="non-terminal residue" evidence="8">
    <location>
        <position position="1"/>
    </location>
</feature>
<dbReference type="InterPro" id="IPR036864">
    <property type="entry name" value="Zn2-C6_fun-type_DNA-bd_sf"/>
</dbReference>
<evidence type="ECO:0000259" key="7">
    <source>
        <dbReference type="PROSITE" id="PS50048"/>
    </source>
</evidence>
<evidence type="ECO:0000256" key="1">
    <source>
        <dbReference type="ARBA" id="ARBA00022723"/>
    </source>
</evidence>
<evidence type="ECO:0000256" key="4">
    <source>
        <dbReference type="ARBA" id="ARBA00023125"/>
    </source>
</evidence>
<evidence type="ECO:0000256" key="5">
    <source>
        <dbReference type="ARBA" id="ARBA00023163"/>
    </source>
</evidence>
<evidence type="ECO:0000256" key="6">
    <source>
        <dbReference type="ARBA" id="ARBA00023242"/>
    </source>
</evidence>
<dbReference type="SMART" id="SM00066">
    <property type="entry name" value="GAL4"/>
    <property type="match status" value="1"/>
</dbReference>
<feature type="domain" description="Zn(2)-C6 fungal-type" evidence="7">
    <location>
        <begin position="12"/>
        <end position="40"/>
    </location>
</feature>
<proteinExistence type="predicted"/>